<dbReference type="RefSeq" id="WP_272436794.1">
    <property type="nucleotide sequence ID" value="NZ_JAMQKB010000009.1"/>
</dbReference>
<dbReference type="GO" id="GO:0004765">
    <property type="term" value="F:shikimate kinase activity"/>
    <property type="evidence" value="ECO:0007669"/>
    <property type="project" value="UniProtKB-UniRule"/>
</dbReference>
<dbReference type="HAMAP" id="MF_00109">
    <property type="entry name" value="Shikimate_kinase"/>
    <property type="match status" value="1"/>
</dbReference>
<keyword evidence="11" id="KW-0479">Metal-binding</keyword>
<dbReference type="EC" id="2.7.1.71" evidence="3 11"/>
<evidence type="ECO:0000256" key="6">
    <source>
        <dbReference type="ARBA" id="ARBA00022741"/>
    </source>
</evidence>
<evidence type="ECO:0000256" key="4">
    <source>
        <dbReference type="ARBA" id="ARBA00022605"/>
    </source>
</evidence>
<evidence type="ECO:0000256" key="8">
    <source>
        <dbReference type="ARBA" id="ARBA00022840"/>
    </source>
</evidence>
<dbReference type="PROSITE" id="PS01128">
    <property type="entry name" value="SHIKIMATE_KINASE"/>
    <property type="match status" value="1"/>
</dbReference>
<evidence type="ECO:0000256" key="1">
    <source>
        <dbReference type="ARBA" id="ARBA00004842"/>
    </source>
</evidence>
<keyword evidence="6 11" id="KW-0547">Nucleotide-binding</keyword>
<keyword evidence="7 11" id="KW-0418">Kinase</keyword>
<dbReference type="GO" id="GO:0005524">
    <property type="term" value="F:ATP binding"/>
    <property type="evidence" value="ECO:0007669"/>
    <property type="project" value="UniProtKB-UniRule"/>
</dbReference>
<comment type="function">
    <text evidence="11">Catalyzes the specific phosphorylation of the 3-hydroxyl group of shikimic acid using ATP as a cosubstrate.</text>
</comment>
<proteinExistence type="inferred from homology"/>
<evidence type="ECO:0000256" key="11">
    <source>
        <dbReference type="HAMAP-Rule" id="MF_00109"/>
    </source>
</evidence>
<keyword evidence="11" id="KW-0963">Cytoplasm</keyword>
<comment type="similarity">
    <text evidence="2 11">Belongs to the shikimate kinase family.</text>
</comment>
<feature type="binding site" evidence="11">
    <location>
        <position position="78"/>
    </location>
    <ligand>
        <name>substrate</name>
    </ligand>
</feature>
<protein>
    <recommendedName>
        <fullName evidence="3 11">Shikimate kinase</fullName>
        <shortName evidence="11">SK</shortName>
        <ecNumber evidence="3 11">2.7.1.71</ecNumber>
    </recommendedName>
</protein>
<dbReference type="Pfam" id="PF01202">
    <property type="entry name" value="SKI"/>
    <property type="match status" value="1"/>
</dbReference>
<feature type="binding site" evidence="11">
    <location>
        <position position="133"/>
    </location>
    <ligand>
        <name>substrate</name>
    </ligand>
</feature>
<organism evidence="12 13">
    <name type="scientific">Terrihalobacillus insolitus</name>
    <dbReference type="NCBI Taxonomy" id="2950438"/>
    <lineage>
        <taxon>Bacteria</taxon>
        <taxon>Bacillati</taxon>
        <taxon>Bacillota</taxon>
        <taxon>Bacilli</taxon>
        <taxon>Bacillales</taxon>
        <taxon>Bacillaceae</taxon>
        <taxon>Terrihalobacillus</taxon>
    </lineage>
</organism>
<dbReference type="GO" id="GO:0000287">
    <property type="term" value="F:magnesium ion binding"/>
    <property type="evidence" value="ECO:0007669"/>
    <property type="project" value="UniProtKB-UniRule"/>
</dbReference>
<gene>
    <name evidence="11" type="primary">aroK</name>
    <name evidence="12" type="ORF">NC797_10780</name>
</gene>
<dbReference type="Proteomes" id="UP001145050">
    <property type="component" value="Unassembled WGS sequence"/>
</dbReference>
<feature type="binding site" evidence="11">
    <location>
        <position position="116"/>
    </location>
    <ligand>
        <name>ATP</name>
        <dbReference type="ChEBI" id="CHEBI:30616"/>
    </ligand>
</feature>
<keyword evidence="4 11" id="KW-0028">Amino-acid biosynthesis</keyword>
<comment type="pathway">
    <text evidence="1 11">Metabolic intermediate biosynthesis; chorismate biosynthesis; chorismate from D-erythrose 4-phosphate and phosphoenolpyruvate: step 5/7.</text>
</comment>
<dbReference type="GO" id="GO:0009073">
    <property type="term" value="P:aromatic amino acid family biosynthetic process"/>
    <property type="evidence" value="ECO:0007669"/>
    <property type="project" value="UniProtKB-KW"/>
</dbReference>
<evidence type="ECO:0000256" key="5">
    <source>
        <dbReference type="ARBA" id="ARBA00022679"/>
    </source>
</evidence>
<feature type="binding site" evidence="11">
    <location>
        <position position="57"/>
    </location>
    <ligand>
        <name>substrate</name>
    </ligand>
</feature>
<evidence type="ECO:0000256" key="9">
    <source>
        <dbReference type="ARBA" id="ARBA00023141"/>
    </source>
</evidence>
<dbReference type="AlphaFoldDB" id="A0A9X4AMM7"/>
<sequence>MESIILVGFMGSGKTIVSAVLGEKLSCPVIDTDVAIEEKHKKKIPAIFQMEGEKVFRTYESDILFNLPKEDAIIATGGGIVKSEQNRVWLRKHGTVVHLHTSWEETVKRLASDTDRPLWNNEMDQKCALYKERQPLYEEVSDFTVTTNGKTPESIAKEIIALIKID</sequence>
<dbReference type="PANTHER" id="PTHR21087">
    <property type="entry name" value="SHIKIMATE KINASE"/>
    <property type="match status" value="1"/>
</dbReference>
<keyword evidence="8 11" id="KW-0067">ATP-binding</keyword>
<evidence type="ECO:0000256" key="10">
    <source>
        <dbReference type="ARBA" id="ARBA00048567"/>
    </source>
</evidence>
<evidence type="ECO:0000256" key="2">
    <source>
        <dbReference type="ARBA" id="ARBA00006997"/>
    </source>
</evidence>
<comment type="catalytic activity">
    <reaction evidence="10 11">
        <text>shikimate + ATP = 3-phosphoshikimate + ADP + H(+)</text>
        <dbReference type="Rhea" id="RHEA:13121"/>
        <dbReference type="ChEBI" id="CHEBI:15378"/>
        <dbReference type="ChEBI" id="CHEBI:30616"/>
        <dbReference type="ChEBI" id="CHEBI:36208"/>
        <dbReference type="ChEBI" id="CHEBI:145989"/>
        <dbReference type="ChEBI" id="CHEBI:456216"/>
        <dbReference type="EC" id="2.7.1.71"/>
    </reaction>
</comment>
<evidence type="ECO:0000256" key="7">
    <source>
        <dbReference type="ARBA" id="ARBA00022777"/>
    </source>
</evidence>
<dbReference type="GO" id="GO:0009423">
    <property type="term" value="P:chorismate biosynthetic process"/>
    <property type="evidence" value="ECO:0007669"/>
    <property type="project" value="UniProtKB-UniRule"/>
</dbReference>
<comment type="caution">
    <text evidence="12">The sequence shown here is derived from an EMBL/GenBank/DDBJ whole genome shotgun (WGS) entry which is preliminary data.</text>
</comment>
<dbReference type="CDD" id="cd00464">
    <property type="entry name" value="SK"/>
    <property type="match status" value="1"/>
</dbReference>
<dbReference type="GO" id="GO:0005829">
    <property type="term" value="C:cytosol"/>
    <property type="evidence" value="ECO:0007669"/>
    <property type="project" value="TreeGrafter"/>
</dbReference>
<reference evidence="12" key="1">
    <citation type="submission" date="2022-06" db="EMBL/GenBank/DDBJ databases">
        <title>Aquibacillus sp. a new bacterium isolated from soil saline samples.</title>
        <authorList>
            <person name="Galisteo C."/>
            <person name="De La Haba R."/>
            <person name="Sanchez-Porro C."/>
            <person name="Ventosa A."/>
        </authorList>
    </citation>
    <scope>NUCLEOTIDE SEQUENCE</scope>
    <source>
        <strain evidence="12">3ASR75-11</strain>
    </source>
</reference>
<keyword evidence="9 11" id="KW-0057">Aromatic amino acid biosynthesis</keyword>
<evidence type="ECO:0000313" key="13">
    <source>
        <dbReference type="Proteomes" id="UP001145050"/>
    </source>
</evidence>
<dbReference type="PANTHER" id="PTHR21087:SF16">
    <property type="entry name" value="SHIKIMATE KINASE 1, CHLOROPLASTIC"/>
    <property type="match status" value="1"/>
</dbReference>
<name>A0A9X4AMM7_9BACI</name>
<dbReference type="InterPro" id="IPR031322">
    <property type="entry name" value="Shikimate/glucono_kinase"/>
</dbReference>
<comment type="cofactor">
    <cofactor evidence="11">
        <name>Mg(2+)</name>
        <dbReference type="ChEBI" id="CHEBI:18420"/>
    </cofactor>
    <text evidence="11">Binds 1 Mg(2+) ion per subunit.</text>
</comment>
<evidence type="ECO:0000256" key="3">
    <source>
        <dbReference type="ARBA" id="ARBA00012154"/>
    </source>
</evidence>
<feature type="binding site" evidence="11">
    <location>
        <begin position="11"/>
        <end position="16"/>
    </location>
    <ligand>
        <name>ATP</name>
        <dbReference type="ChEBI" id="CHEBI:30616"/>
    </ligand>
</feature>
<dbReference type="GO" id="GO:0008652">
    <property type="term" value="P:amino acid biosynthetic process"/>
    <property type="evidence" value="ECO:0007669"/>
    <property type="project" value="UniProtKB-KW"/>
</dbReference>
<comment type="caution">
    <text evidence="11">Lacks conserved residue(s) required for the propagation of feature annotation.</text>
</comment>
<dbReference type="Gene3D" id="3.40.50.300">
    <property type="entry name" value="P-loop containing nucleotide triphosphate hydrolases"/>
    <property type="match status" value="1"/>
</dbReference>
<dbReference type="InterPro" id="IPR000623">
    <property type="entry name" value="Shikimate_kinase/TSH1"/>
</dbReference>
<comment type="subunit">
    <text evidence="11">Monomer.</text>
</comment>
<dbReference type="InterPro" id="IPR023000">
    <property type="entry name" value="Shikimate_kinase_CS"/>
</dbReference>
<dbReference type="PRINTS" id="PR01100">
    <property type="entry name" value="SHIKIMTKNASE"/>
</dbReference>
<accession>A0A9X4AMM7</accession>
<dbReference type="EMBL" id="JAMQKB010000009">
    <property type="protein sequence ID" value="MDC3424989.1"/>
    <property type="molecule type" value="Genomic_DNA"/>
</dbReference>
<keyword evidence="11" id="KW-0460">Magnesium</keyword>
<comment type="subcellular location">
    <subcellularLocation>
        <location evidence="11">Cytoplasm</location>
    </subcellularLocation>
</comment>
<keyword evidence="13" id="KW-1185">Reference proteome</keyword>
<dbReference type="InterPro" id="IPR027417">
    <property type="entry name" value="P-loop_NTPase"/>
</dbReference>
<dbReference type="SUPFAM" id="SSF52540">
    <property type="entry name" value="P-loop containing nucleoside triphosphate hydrolases"/>
    <property type="match status" value="1"/>
</dbReference>
<keyword evidence="5 11" id="KW-0808">Transferase</keyword>
<evidence type="ECO:0000313" key="12">
    <source>
        <dbReference type="EMBL" id="MDC3424989.1"/>
    </source>
</evidence>
<feature type="binding site" evidence="11">
    <location>
        <position position="15"/>
    </location>
    <ligand>
        <name>Mg(2+)</name>
        <dbReference type="ChEBI" id="CHEBI:18420"/>
    </ligand>
</feature>
<feature type="binding site" evidence="11">
    <location>
        <position position="33"/>
    </location>
    <ligand>
        <name>substrate</name>
    </ligand>
</feature>